<dbReference type="SUPFAM" id="SSF47384">
    <property type="entry name" value="Homodimeric domain of signal transducing histidine kinase"/>
    <property type="match status" value="1"/>
</dbReference>
<keyword evidence="6 16" id="KW-0808">Transferase</keyword>
<keyword evidence="13" id="KW-0472">Membrane</keyword>
<keyword evidence="8" id="KW-0547">Nucleotide-binding</keyword>
<keyword evidence="5" id="KW-0597">Phosphoprotein</keyword>
<dbReference type="Gene3D" id="6.10.340.10">
    <property type="match status" value="1"/>
</dbReference>
<evidence type="ECO:0000256" key="6">
    <source>
        <dbReference type="ARBA" id="ARBA00022679"/>
    </source>
</evidence>
<dbReference type="SMART" id="SM00388">
    <property type="entry name" value="HisKA"/>
    <property type="match status" value="1"/>
</dbReference>
<gene>
    <name evidence="16" type="ORF">MNB_SV-8-957</name>
</gene>
<dbReference type="FunFam" id="3.30.565.10:FF:000006">
    <property type="entry name" value="Sensor histidine kinase WalK"/>
    <property type="match status" value="1"/>
</dbReference>
<comment type="catalytic activity">
    <reaction evidence="1">
        <text>ATP + protein L-histidine = ADP + protein N-phospho-L-histidine.</text>
        <dbReference type="EC" id="2.7.13.3"/>
    </reaction>
</comment>
<evidence type="ECO:0000256" key="2">
    <source>
        <dbReference type="ARBA" id="ARBA00004651"/>
    </source>
</evidence>
<dbReference type="CDD" id="cd00082">
    <property type="entry name" value="HisKA"/>
    <property type="match status" value="1"/>
</dbReference>
<evidence type="ECO:0000256" key="11">
    <source>
        <dbReference type="ARBA" id="ARBA00022989"/>
    </source>
</evidence>
<dbReference type="SMART" id="SM00304">
    <property type="entry name" value="HAMP"/>
    <property type="match status" value="1"/>
</dbReference>
<dbReference type="InterPro" id="IPR003660">
    <property type="entry name" value="HAMP_dom"/>
</dbReference>
<dbReference type="InterPro" id="IPR036890">
    <property type="entry name" value="HATPase_C_sf"/>
</dbReference>
<keyword evidence="11" id="KW-1133">Transmembrane helix</keyword>
<reference evidence="16" key="1">
    <citation type="submission" date="2016-10" db="EMBL/GenBank/DDBJ databases">
        <authorList>
            <person name="de Groot N.N."/>
        </authorList>
    </citation>
    <scope>NUCLEOTIDE SEQUENCE</scope>
</reference>
<evidence type="ECO:0000256" key="4">
    <source>
        <dbReference type="ARBA" id="ARBA00022475"/>
    </source>
</evidence>
<protein>
    <recommendedName>
        <fullName evidence="3">histidine kinase</fullName>
        <ecNumber evidence="3">2.7.13.3</ecNumber>
    </recommendedName>
</protein>
<dbReference type="Pfam" id="PF02518">
    <property type="entry name" value="HATPase_c"/>
    <property type="match status" value="1"/>
</dbReference>
<evidence type="ECO:0000256" key="9">
    <source>
        <dbReference type="ARBA" id="ARBA00022777"/>
    </source>
</evidence>
<keyword evidence="9" id="KW-0418">Kinase</keyword>
<dbReference type="Gene3D" id="1.10.287.130">
    <property type="match status" value="1"/>
</dbReference>
<dbReference type="PANTHER" id="PTHR45528:SF1">
    <property type="entry name" value="SENSOR HISTIDINE KINASE CPXA"/>
    <property type="match status" value="1"/>
</dbReference>
<organism evidence="16">
    <name type="scientific">hydrothermal vent metagenome</name>
    <dbReference type="NCBI Taxonomy" id="652676"/>
    <lineage>
        <taxon>unclassified sequences</taxon>
        <taxon>metagenomes</taxon>
        <taxon>ecological metagenomes</taxon>
    </lineage>
</organism>
<dbReference type="InterPro" id="IPR050398">
    <property type="entry name" value="HssS/ArlS-like"/>
</dbReference>
<evidence type="ECO:0000256" key="1">
    <source>
        <dbReference type="ARBA" id="ARBA00000085"/>
    </source>
</evidence>
<evidence type="ECO:0000313" key="16">
    <source>
        <dbReference type="EMBL" id="SFV57503.1"/>
    </source>
</evidence>
<dbReference type="PROSITE" id="PS50885">
    <property type="entry name" value="HAMP"/>
    <property type="match status" value="1"/>
</dbReference>
<evidence type="ECO:0000256" key="8">
    <source>
        <dbReference type="ARBA" id="ARBA00022741"/>
    </source>
</evidence>
<dbReference type="Pfam" id="PF00672">
    <property type="entry name" value="HAMP"/>
    <property type="match status" value="1"/>
</dbReference>
<dbReference type="SUPFAM" id="SSF55874">
    <property type="entry name" value="ATPase domain of HSP90 chaperone/DNA topoisomerase II/histidine kinase"/>
    <property type="match status" value="1"/>
</dbReference>
<proteinExistence type="predicted"/>
<dbReference type="CDD" id="cd06225">
    <property type="entry name" value="HAMP"/>
    <property type="match status" value="1"/>
</dbReference>
<dbReference type="InterPro" id="IPR005467">
    <property type="entry name" value="His_kinase_dom"/>
</dbReference>
<dbReference type="EC" id="2.7.13.3" evidence="3"/>
<evidence type="ECO:0000256" key="5">
    <source>
        <dbReference type="ARBA" id="ARBA00022553"/>
    </source>
</evidence>
<feature type="domain" description="Histidine kinase" evidence="14">
    <location>
        <begin position="215"/>
        <end position="426"/>
    </location>
</feature>
<evidence type="ECO:0000256" key="3">
    <source>
        <dbReference type="ARBA" id="ARBA00012438"/>
    </source>
</evidence>
<feature type="domain" description="HAMP" evidence="15">
    <location>
        <begin position="154"/>
        <end position="207"/>
    </location>
</feature>
<dbReference type="InterPro" id="IPR036097">
    <property type="entry name" value="HisK_dim/P_sf"/>
</dbReference>
<dbReference type="InterPro" id="IPR003661">
    <property type="entry name" value="HisK_dim/P_dom"/>
</dbReference>
<dbReference type="SUPFAM" id="SSF158472">
    <property type="entry name" value="HAMP domain-like"/>
    <property type="match status" value="1"/>
</dbReference>
<dbReference type="CDD" id="cd00075">
    <property type="entry name" value="HATPase"/>
    <property type="match status" value="1"/>
</dbReference>
<dbReference type="PANTHER" id="PTHR45528">
    <property type="entry name" value="SENSOR HISTIDINE KINASE CPXA"/>
    <property type="match status" value="1"/>
</dbReference>
<dbReference type="SMART" id="SM00387">
    <property type="entry name" value="HATPase_c"/>
    <property type="match status" value="1"/>
</dbReference>
<dbReference type="PROSITE" id="PS50109">
    <property type="entry name" value="HIS_KIN"/>
    <property type="match status" value="1"/>
</dbReference>
<dbReference type="GO" id="GO:0005886">
    <property type="term" value="C:plasma membrane"/>
    <property type="evidence" value="ECO:0007669"/>
    <property type="project" value="UniProtKB-SubCell"/>
</dbReference>
<evidence type="ECO:0000256" key="7">
    <source>
        <dbReference type="ARBA" id="ARBA00022692"/>
    </source>
</evidence>
<dbReference type="GO" id="GO:0000155">
    <property type="term" value="F:phosphorelay sensor kinase activity"/>
    <property type="evidence" value="ECO:0007669"/>
    <property type="project" value="InterPro"/>
</dbReference>
<dbReference type="Pfam" id="PF00512">
    <property type="entry name" value="HisKA"/>
    <property type="match status" value="1"/>
</dbReference>
<sequence length="426" mass="48873">MSAILLVLFGFAFYYVLDQSITLKIQSQLYKQSIHIEDKLTAGDPLDDHLLQKDLMQNYEAAVFKEGKLVRKSINFHLSNPASYDRYNDRFVMLKSEQYLKGVYVLTLSKPFNGKLIVTTHRINNTIEDIVDTLLTLIPMLLLTLLFLGSKLIDKILVPVKHITKTATEISINNFSDTISVPDKEDEIKALVKAFNNMIVRLKKGVENLNRFNSDVSHELKTPLTVIKGEIEITLRKLREPDAYIQSIQTIAYEAEQIEHMVENLLLLTKYSKENITQTFEHCHLDAMLLSTLEKYDVTCKEKQLHLNIEKLESIETKANPILLSMIFSNLIDNAIKYTPKHKNITISLYRDEKIHFIIKDEGIGIPKEKLSKITNRFYRVDESRNKKIKGFGLGLSIVKNSVELHSGEMKIISTLDKGTTIYVIL</sequence>
<evidence type="ECO:0000256" key="13">
    <source>
        <dbReference type="ARBA" id="ARBA00023136"/>
    </source>
</evidence>
<evidence type="ECO:0000259" key="14">
    <source>
        <dbReference type="PROSITE" id="PS50109"/>
    </source>
</evidence>
<accession>A0A1W1BVG6</accession>
<evidence type="ECO:0000256" key="10">
    <source>
        <dbReference type="ARBA" id="ARBA00022840"/>
    </source>
</evidence>
<dbReference type="AlphaFoldDB" id="A0A1W1BVG6"/>
<keyword evidence="7" id="KW-0812">Transmembrane</keyword>
<dbReference type="InterPro" id="IPR003594">
    <property type="entry name" value="HATPase_dom"/>
</dbReference>
<keyword evidence="4" id="KW-1003">Cell membrane</keyword>
<dbReference type="InterPro" id="IPR004358">
    <property type="entry name" value="Sig_transdc_His_kin-like_C"/>
</dbReference>
<dbReference type="Gene3D" id="3.30.565.10">
    <property type="entry name" value="Histidine kinase-like ATPase, C-terminal domain"/>
    <property type="match status" value="1"/>
</dbReference>
<evidence type="ECO:0000256" key="12">
    <source>
        <dbReference type="ARBA" id="ARBA00023012"/>
    </source>
</evidence>
<comment type="subcellular location">
    <subcellularLocation>
        <location evidence="2">Cell membrane</location>
        <topology evidence="2">Multi-pass membrane protein</topology>
    </subcellularLocation>
</comment>
<keyword evidence="10" id="KW-0067">ATP-binding</keyword>
<dbReference type="PRINTS" id="PR00344">
    <property type="entry name" value="BCTRLSENSOR"/>
</dbReference>
<dbReference type="EMBL" id="FPHD01000046">
    <property type="protein sequence ID" value="SFV57503.1"/>
    <property type="molecule type" value="Genomic_DNA"/>
</dbReference>
<name>A0A1W1BVG6_9ZZZZ</name>
<dbReference type="GO" id="GO:0005524">
    <property type="term" value="F:ATP binding"/>
    <property type="evidence" value="ECO:0007669"/>
    <property type="project" value="UniProtKB-KW"/>
</dbReference>
<keyword evidence="12" id="KW-0902">Two-component regulatory system</keyword>
<evidence type="ECO:0000259" key="15">
    <source>
        <dbReference type="PROSITE" id="PS50885"/>
    </source>
</evidence>